<dbReference type="SUPFAM" id="SSF55469">
    <property type="entry name" value="FMN-dependent nitroreductase-like"/>
    <property type="match status" value="1"/>
</dbReference>
<keyword evidence="3" id="KW-0285">Flavoprotein</keyword>
<dbReference type="AlphaFoldDB" id="A0A329MTQ6"/>
<proteinExistence type="inferred from homology"/>
<keyword evidence="10" id="KW-1185">Reference proteome</keyword>
<evidence type="ECO:0000256" key="1">
    <source>
        <dbReference type="ARBA" id="ARBA00001917"/>
    </source>
</evidence>
<dbReference type="CDD" id="cd02135">
    <property type="entry name" value="YdjA-like"/>
    <property type="match status" value="1"/>
</dbReference>
<dbReference type="InterPro" id="IPR029479">
    <property type="entry name" value="Nitroreductase"/>
</dbReference>
<dbReference type="InterPro" id="IPR052530">
    <property type="entry name" value="NAD(P)H_nitroreductase"/>
</dbReference>
<protein>
    <submittedName>
        <fullName evidence="9">Nitroreductase</fullName>
    </submittedName>
</protein>
<evidence type="ECO:0000256" key="4">
    <source>
        <dbReference type="ARBA" id="ARBA00022643"/>
    </source>
</evidence>
<reference evidence="9 10" key="1">
    <citation type="journal article" date="2009" name="Int. J. Syst. Evol. Microbiol.">
        <title>Paenibacillus contaminans sp. nov., isolated from a contaminated laboratory plate.</title>
        <authorList>
            <person name="Chou J.H."/>
            <person name="Lee J.H."/>
            <person name="Lin M.C."/>
            <person name="Chang P.S."/>
            <person name="Arun A.B."/>
            <person name="Young C.C."/>
            <person name="Chen W.M."/>
        </authorList>
    </citation>
    <scope>NUCLEOTIDE SEQUENCE [LARGE SCALE GENOMIC DNA]</scope>
    <source>
        <strain evidence="9 10">CKOBP-6</strain>
    </source>
</reference>
<dbReference type="Gene3D" id="3.40.109.10">
    <property type="entry name" value="NADH Oxidase"/>
    <property type="match status" value="1"/>
</dbReference>
<evidence type="ECO:0000313" key="10">
    <source>
        <dbReference type="Proteomes" id="UP000250369"/>
    </source>
</evidence>
<keyword evidence="5" id="KW-0521">NADP</keyword>
<dbReference type="EMBL" id="QMFB01000001">
    <property type="protein sequence ID" value="RAV23281.1"/>
    <property type="molecule type" value="Genomic_DNA"/>
</dbReference>
<comment type="caution">
    <text evidence="9">The sequence shown here is derived from an EMBL/GenBank/DDBJ whole genome shotgun (WGS) entry which is preliminary data.</text>
</comment>
<evidence type="ECO:0000256" key="3">
    <source>
        <dbReference type="ARBA" id="ARBA00022630"/>
    </source>
</evidence>
<dbReference type="RefSeq" id="WP_113029392.1">
    <property type="nucleotide sequence ID" value="NZ_QMFB01000001.1"/>
</dbReference>
<dbReference type="PANTHER" id="PTHR43821:SF1">
    <property type="entry name" value="NAD(P)H NITROREDUCTASE YDJA-RELATED"/>
    <property type="match status" value="1"/>
</dbReference>
<accession>A0A329MTQ6</accession>
<comment type="similarity">
    <text evidence="2">Belongs to the nitroreductase family.</text>
</comment>
<evidence type="ECO:0000256" key="2">
    <source>
        <dbReference type="ARBA" id="ARBA00007118"/>
    </source>
</evidence>
<sequence length="181" mass="20625">MNTNHLFVAEAIRNRRTVKRFKLEPVPESLILELLDIAVWAPNHKLREPWRFALFVEEGKQVVVDAIIANAMKKRDPEQLMKIPAFLTVMIEEDSRQKELEEDMLAAGTLIQNFQLAAWERGIGVTWLTEPFTYQPGFRADVGVKPTEKLIGLLQIGYPETVPPAQPRTAAKHKLTIVRSS</sequence>
<comment type="cofactor">
    <cofactor evidence="1">
        <name>FMN</name>
        <dbReference type="ChEBI" id="CHEBI:58210"/>
    </cofactor>
</comment>
<dbReference type="OrthoDB" id="9804207at2"/>
<dbReference type="InterPro" id="IPR026021">
    <property type="entry name" value="YdjA-like"/>
</dbReference>
<evidence type="ECO:0000256" key="5">
    <source>
        <dbReference type="ARBA" id="ARBA00022857"/>
    </source>
</evidence>
<feature type="domain" description="Nitroreductase" evidence="8">
    <location>
        <begin position="12"/>
        <end position="158"/>
    </location>
</feature>
<dbReference type="InterPro" id="IPR000415">
    <property type="entry name" value="Nitroreductase-like"/>
</dbReference>
<evidence type="ECO:0000313" key="9">
    <source>
        <dbReference type="EMBL" id="RAV23281.1"/>
    </source>
</evidence>
<dbReference type="Pfam" id="PF00881">
    <property type="entry name" value="Nitroreductase"/>
    <property type="match status" value="1"/>
</dbReference>
<keyword evidence="7" id="KW-0520">NAD</keyword>
<keyword evidence="6" id="KW-0560">Oxidoreductase</keyword>
<dbReference type="Proteomes" id="UP000250369">
    <property type="component" value="Unassembled WGS sequence"/>
</dbReference>
<organism evidence="9 10">
    <name type="scientific">Paenibacillus contaminans</name>
    <dbReference type="NCBI Taxonomy" id="450362"/>
    <lineage>
        <taxon>Bacteria</taxon>
        <taxon>Bacillati</taxon>
        <taxon>Bacillota</taxon>
        <taxon>Bacilli</taxon>
        <taxon>Bacillales</taxon>
        <taxon>Paenibacillaceae</taxon>
        <taxon>Paenibacillus</taxon>
    </lineage>
</organism>
<evidence type="ECO:0000256" key="6">
    <source>
        <dbReference type="ARBA" id="ARBA00023002"/>
    </source>
</evidence>
<name>A0A329MTQ6_9BACL</name>
<gene>
    <name evidence="9" type="ORF">DQG23_03560</name>
</gene>
<dbReference type="PANTHER" id="PTHR43821">
    <property type="entry name" value="NAD(P)H NITROREDUCTASE YDJA-RELATED"/>
    <property type="match status" value="1"/>
</dbReference>
<dbReference type="GO" id="GO:0016491">
    <property type="term" value="F:oxidoreductase activity"/>
    <property type="evidence" value="ECO:0007669"/>
    <property type="project" value="UniProtKB-KW"/>
</dbReference>
<keyword evidence="4" id="KW-0288">FMN</keyword>
<evidence type="ECO:0000259" key="8">
    <source>
        <dbReference type="Pfam" id="PF00881"/>
    </source>
</evidence>
<evidence type="ECO:0000256" key="7">
    <source>
        <dbReference type="ARBA" id="ARBA00023027"/>
    </source>
</evidence>